<dbReference type="OrthoDB" id="2445729at2759"/>
<organism evidence="1 2">
    <name type="scientific">Modicella reniformis</name>
    <dbReference type="NCBI Taxonomy" id="1440133"/>
    <lineage>
        <taxon>Eukaryota</taxon>
        <taxon>Fungi</taxon>
        <taxon>Fungi incertae sedis</taxon>
        <taxon>Mucoromycota</taxon>
        <taxon>Mortierellomycotina</taxon>
        <taxon>Mortierellomycetes</taxon>
        <taxon>Mortierellales</taxon>
        <taxon>Mortierellaceae</taxon>
        <taxon>Modicella</taxon>
    </lineage>
</organism>
<dbReference type="AlphaFoldDB" id="A0A9P6ISY1"/>
<proteinExistence type="predicted"/>
<reference evidence="1" key="1">
    <citation type="journal article" date="2020" name="Fungal Divers.">
        <title>Resolving the Mortierellaceae phylogeny through synthesis of multi-gene phylogenetics and phylogenomics.</title>
        <authorList>
            <person name="Vandepol N."/>
            <person name="Liber J."/>
            <person name="Desiro A."/>
            <person name="Na H."/>
            <person name="Kennedy M."/>
            <person name="Barry K."/>
            <person name="Grigoriev I.V."/>
            <person name="Miller A.N."/>
            <person name="O'Donnell K."/>
            <person name="Stajich J.E."/>
            <person name="Bonito G."/>
        </authorList>
    </citation>
    <scope>NUCLEOTIDE SEQUENCE</scope>
    <source>
        <strain evidence="1">MES-2147</strain>
    </source>
</reference>
<dbReference type="EMBL" id="JAAAHW010007862">
    <property type="protein sequence ID" value="KAF9946033.1"/>
    <property type="molecule type" value="Genomic_DNA"/>
</dbReference>
<evidence type="ECO:0000313" key="2">
    <source>
        <dbReference type="Proteomes" id="UP000749646"/>
    </source>
</evidence>
<keyword evidence="2" id="KW-1185">Reference proteome</keyword>
<comment type="caution">
    <text evidence="1">The sequence shown here is derived from an EMBL/GenBank/DDBJ whole genome shotgun (WGS) entry which is preliminary data.</text>
</comment>
<evidence type="ECO:0000313" key="1">
    <source>
        <dbReference type="EMBL" id="KAF9946033.1"/>
    </source>
</evidence>
<name>A0A9P6ISY1_9FUNG</name>
<gene>
    <name evidence="1" type="ORF">BGZ65_010143</name>
</gene>
<dbReference type="Proteomes" id="UP000749646">
    <property type="component" value="Unassembled WGS sequence"/>
</dbReference>
<feature type="non-terminal residue" evidence="1">
    <location>
        <position position="208"/>
    </location>
</feature>
<protein>
    <submittedName>
        <fullName evidence="1">Uncharacterized protein</fullName>
    </submittedName>
</protein>
<sequence>MFRNTIAPLRLDVLSIQQSLELTNVYLENAYKTKDKDVALVLCHDAEVALTQAKNATKKNETQPKDSGDQGLRKDVAAAYIDLGKIWESQGYQKEANALFKKAEKWGGNAQDPGRLARTSVPNCIVHLNKGDQDSTVGSSAGNLPHKQPRDIATIPPTIFAVNVGLPTSEIKLPESDERLTNTPQLACCLGLLQASRSNDEILEPIAC</sequence>
<accession>A0A9P6ISY1</accession>